<reference evidence="4" key="2">
    <citation type="submission" date="2020-09" db="EMBL/GenBank/DDBJ databases">
        <authorList>
            <person name="Sun Q."/>
            <person name="Zhou Y."/>
        </authorList>
    </citation>
    <scope>NUCLEOTIDE SEQUENCE</scope>
    <source>
        <strain evidence="4">CGMCC 1.6293</strain>
    </source>
</reference>
<evidence type="ECO:0000313" key="4">
    <source>
        <dbReference type="EMBL" id="GGM02925.1"/>
    </source>
</evidence>
<name>A0A917WGT8_9RHOB</name>
<evidence type="ECO:0000256" key="1">
    <source>
        <dbReference type="ARBA" id="ARBA00022729"/>
    </source>
</evidence>
<dbReference type="Pfam" id="PF13517">
    <property type="entry name" value="FG-GAP_3"/>
    <property type="match status" value="2"/>
</dbReference>
<dbReference type="SUPFAM" id="SSF69318">
    <property type="entry name" value="Integrin alpha N-terminal domain"/>
    <property type="match status" value="1"/>
</dbReference>
<dbReference type="InterPro" id="IPR027039">
    <property type="entry name" value="Crtac1"/>
</dbReference>
<dbReference type="Pfam" id="PF07593">
    <property type="entry name" value="UnbV_ASPIC"/>
    <property type="match status" value="1"/>
</dbReference>
<dbReference type="Gene3D" id="2.130.10.130">
    <property type="entry name" value="Integrin alpha, N-terminal"/>
    <property type="match status" value="1"/>
</dbReference>
<organism evidence="4 5">
    <name type="scientific">Pseudooceanicola nanhaiensis</name>
    <dbReference type="NCBI Taxonomy" id="375761"/>
    <lineage>
        <taxon>Bacteria</taxon>
        <taxon>Pseudomonadati</taxon>
        <taxon>Pseudomonadota</taxon>
        <taxon>Alphaproteobacteria</taxon>
        <taxon>Rhodobacterales</taxon>
        <taxon>Paracoccaceae</taxon>
        <taxon>Pseudooceanicola</taxon>
    </lineage>
</organism>
<feature type="signal peptide" evidence="2">
    <location>
        <begin position="1"/>
        <end position="19"/>
    </location>
</feature>
<evidence type="ECO:0000256" key="2">
    <source>
        <dbReference type="SAM" id="SignalP"/>
    </source>
</evidence>
<protein>
    <recommendedName>
        <fullName evidence="3">ASPIC/UnbV domain-containing protein</fullName>
    </recommendedName>
</protein>
<dbReference type="EMBL" id="BMLF01000002">
    <property type="protein sequence ID" value="GGM02925.1"/>
    <property type="molecule type" value="Genomic_DNA"/>
</dbReference>
<dbReference type="InterPro" id="IPR028994">
    <property type="entry name" value="Integrin_alpha_N"/>
</dbReference>
<evidence type="ECO:0000259" key="3">
    <source>
        <dbReference type="Pfam" id="PF07593"/>
    </source>
</evidence>
<keyword evidence="1 2" id="KW-0732">Signal</keyword>
<keyword evidence="5" id="KW-1185">Reference proteome</keyword>
<gene>
    <name evidence="4" type="ORF">GCM10011534_25960</name>
</gene>
<dbReference type="InterPro" id="IPR011519">
    <property type="entry name" value="UnbV_ASPIC"/>
</dbReference>
<feature type="chain" id="PRO_5037617396" description="ASPIC/UnbV domain-containing protein" evidence="2">
    <location>
        <begin position="20"/>
        <end position="505"/>
    </location>
</feature>
<sequence length="505" mass="53942">MRVRASLVLATLAAGSVAAEPVVPVFEPRPIPPHVYAGGWEHFVGGGLASFDCNGDGRPELYAAGGTEPAALMRNVTRDGTLAYAEDTPDALALTGVTGAYPLDIDGDGLIDLAILRAGPDRLMRGTGDCGFVPFEGLGFESGDHWTTAFSATWESGQTLPTLAFGTYVDRTDPDGPFEACDDTLLYRPDGGRYPPPQRLSPGFCALSALFTDWHRTGRADLRLSNDRHYYVRGGEEQLWAMEAVPRLYTKADGWRSYHLWGMGIASRDINGDGYADVYLTSMGDQKFQMFDPEDGGPAYRDASYDFGTTAHRPFTGGDGRPSTGWHAAFGDVNNDGRDDIFVAKGNVEQMPDAAMLDPNNLLLQGADGRFSEAADAAGIATLERARGAVLADLDGDGFLDLAVVNRRAEMELYQNAGTTGHWLAVELRGPAANSRGIGAFVEVEAGGRRHVQEVTVGGGHAGGSAGPLHFGLGDAETARVRVIWPGQAPGAWREVATDKRVTFP</sequence>
<accession>A0A917WGT8</accession>
<proteinExistence type="predicted"/>
<evidence type="ECO:0000313" key="5">
    <source>
        <dbReference type="Proteomes" id="UP000649829"/>
    </source>
</evidence>
<comment type="caution">
    <text evidence="4">The sequence shown here is derived from an EMBL/GenBank/DDBJ whole genome shotgun (WGS) entry which is preliminary data.</text>
</comment>
<dbReference type="RefSeq" id="WP_028287553.1">
    <property type="nucleotide sequence ID" value="NZ_BMLF01000002.1"/>
</dbReference>
<dbReference type="PANTHER" id="PTHR16026">
    <property type="entry name" value="CARTILAGE ACIDIC PROTEIN 1"/>
    <property type="match status" value="1"/>
</dbReference>
<dbReference type="AlphaFoldDB" id="A0A917WGT8"/>
<reference evidence="4" key="1">
    <citation type="journal article" date="2014" name="Int. J. Syst. Evol. Microbiol.">
        <title>Complete genome sequence of Corynebacterium casei LMG S-19264T (=DSM 44701T), isolated from a smear-ripened cheese.</title>
        <authorList>
            <consortium name="US DOE Joint Genome Institute (JGI-PGF)"/>
            <person name="Walter F."/>
            <person name="Albersmeier A."/>
            <person name="Kalinowski J."/>
            <person name="Ruckert C."/>
        </authorList>
    </citation>
    <scope>NUCLEOTIDE SEQUENCE</scope>
    <source>
        <strain evidence="4">CGMCC 1.6293</strain>
    </source>
</reference>
<dbReference type="InterPro" id="IPR013517">
    <property type="entry name" value="FG-GAP"/>
</dbReference>
<dbReference type="PANTHER" id="PTHR16026:SF0">
    <property type="entry name" value="CARTILAGE ACIDIC PROTEIN 1"/>
    <property type="match status" value="1"/>
</dbReference>
<feature type="domain" description="ASPIC/UnbV" evidence="3">
    <location>
        <begin position="437"/>
        <end position="503"/>
    </location>
</feature>
<dbReference type="Proteomes" id="UP000649829">
    <property type="component" value="Unassembled WGS sequence"/>
</dbReference>